<dbReference type="PANTHER" id="PTHR37984:SF15">
    <property type="entry name" value="INTEGRASE CATALYTIC DOMAIN-CONTAINING PROTEIN"/>
    <property type="match status" value="1"/>
</dbReference>
<dbReference type="InterPro" id="IPR001584">
    <property type="entry name" value="Integrase_cat-core"/>
</dbReference>
<dbReference type="Gene3D" id="1.10.340.70">
    <property type="match status" value="1"/>
</dbReference>
<dbReference type="EMBL" id="JAKMXF010000077">
    <property type="protein sequence ID" value="KAI6658817.1"/>
    <property type="molecule type" value="Genomic_DNA"/>
</dbReference>
<dbReference type="InterPro" id="IPR050951">
    <property type="entry name" value="Retrovirus_Pol_polyprotein"/>
</dbReference>
<protein>
    <submittedName>
        <fullName evidence="2">Gag-pol fusion protein</fullName>
    </submittedName>
</protein>
<accession>A0AAV7KC47</accession>
<keyword evidence="3" id="KW-1185">Reference proteome</keyword>
<dbReference type="InterPro" id="IPR036397">
    <property type="entry name" value="RNaseH_sf"/>
</dbReference>
<dbReference type="AlphaFoldDB" id="A0AAV7KC47"/>
<sequence>MELLEYESISNFIPTDCYPSGYLKNQKRVFPRRASHYQLYNGKLVKPSGNENLSVIKETELYDILKVIHDNSGHQCDFYTHNIGKDRYYWPSMLKDITLYVQNCARCAKNQPCLKKPTTPLQPLPVIPKIWFRVGMDLTGPLIDSNDFKYILSVIDHFTRWLVTRPLGCKDAQEVAGGLYSVYCRQSAPVQIISDNGTEFTNQLYKHCIKCTIVN</sequence>
<dbReference type="GO" id="GO:0003676">
    <property type="term" value="F:nucleic acid binding"/>
    <property type="evidence" value="ECO:0007669"/>
    <property type="project" value="InterPro"/>
</dbReference>
<feature type="domain" description="Integrase catalytic" evidence="1">
    <location>
        <begin position="124"/>
        <end position="215"/>
    </location>
</feature>
<dbReference type="InterPro" id="IPR012337">
    <property type="entry name" value="RNaseH-like_sf"/>
</dbReference>
<gene>
    <name evidence="2" type="ORF">LOD99_15142</name>
</gene>
<proteinExistence type="predicted"/>
<evidence type="ECO:0000313" key="2">
    <source>
        <dbReference type="EMBL" id="KAI6658817.1"/>
    </source>
</evidence>
<dbReference type="Pfam" id="PF00665">
    <property type="entry name" value="rve"/>
    <property type="match status" value="1"/>
</dbReference>
<dbReference type="Gene3D" id="3.30.420.10">
    <property type="entry name" value="Ribonuclease H-like superfamily/Ribonuclease H"/>
    <property type="match status" value="1"/>
</dbReference>
<evidence type="ECO:0000259" key="1">
    <source>
        <dbReference type="PROSITE" id="PS50994"/>
    </source>
</evidence>
<evidence type="ECO:0000313" key="3">
    <source>
        <dbReference type="Proteomes" id="UP001165289"/>
    </source>
</evidence>
<name>A0AAV7KC47_9METZ</name>
<dbReference type="Proteomes" id="UP001165289">
    <property type="component" value="Unassembled WGS sequence"/>
</dbReference>
<organism evidence="2 3">
    <name type="scientific">Oopsacas minuta</name>
    <dbReference type="NCBI Taxonomy" id="111878"/>
    <lineage>
        <taxon>Eukaryota</taxon>
        <taxon>Metazoa</taxon>
        <taxon>Porifera</taxon>
        <taxon>Hexactinellida</taxon>
        <taxon>Hexasterophora</taxon>
        <taxon>Lyssacinosida</taxon>
        <taxon>Leucopsacidae</taxon>
        <taxon>Oopsacas</taxon>
    </lineage>
</organism>
<dbReference type="PROSITE" id="PS50994">
    <property type="entry name" value="INTEGRASE"/>
    <property type="match status" value="1"/>
</dbReference>
<dbReference type="GO" id="GO:0015074">
    <property type="term" value="P:DNA integration"/>
    <property type="evidence" value="ECO:0007669"/>
    <property type="project" value="InterPro"/>
</dbReference>
<dbReference type="SUPFAM" id="SSF53098">
    <property type="entry name" value="Ribonuclease H-like"/>
    <property type="match status" value="1"/>
</dbReference>
<dbReference type="PANTHER" id="PTHR37984">
    <property type="entry name" value="PROTEIN CBG26694"/>
    <property type="match status" value="1"/>
</dbReference>
<dbReference type="InterPro" id="IPR041588">
    <property type="entry name" value="Integrase_H2C2"/>
</dbReference>
<reference evidence="2 3" key="1">
    <citation type="journal article" date="2023" name="BMC Biol.">
        <title>The compact genome of the sponge Oopsacas minuta (Hexactinellida) is lacking key metazoan core genes.</title>
        <authorList>
            <person name="Santini S."/>
            <person name="Schenkelaars Q."/>
            <person name="Jourda C."/>
            <person name="Duchesne M."/>
            <person name="Belahbib H."/>
            <person name="Rocher C."/>
            <person name="Selva M."/>
            <person name="Riesgo A."/>
            <person name="Vervoort M."/>
            <person name="Leys S.P."/>
            <person name="Kodjabachian L."/>
            <person name="Le Bivic A."/>
            <person name="Borchiellini C."/>
            <person name="Claverie J.M."/>
            <person name="Renard E."/>
        </authorList>
    </citation>
    <scope>NUCLEOTIDE SEQUENCE [LARGE SCALE GENOMIC DNA]</scope>
    <source>
        <strain evidence="2">SPO-2</strain>
    </source>
</reference>
<comment type="caution">
    <text evidence="2">The sequence shown here is derived from an EMBL/GenBank/DDBJ whole genome shotgun (WGS) entry which is preliminary data.</text>
</comment>
<dbReference type="Pfam" id="PF17921">
    <property type="entry name" value="Integrase_H2C2"/>
    <property type="match status" value="1"/>
</dbReference>